<keyword evidence="7 12" id="KW-0328">Glycosyltransferase</keyword>
<comment type="catalytic activity">
    <reaction evidence="10">
        <text>nicotinate beta-D-ribonucleotide + CO2 + diphosphate = quinolinate + 5-phospho-alpha-D-ribose 1-diphosphate + 2 H(+)</text>
        <dbReference type="Rhea" id="RHEA:12733"/>
        <dbReference type="ChEBI" id="CHEBI:15378"/>
        <dbReference type="ChEBI" id="CHEBI:16526"/>
        <dbReference type="ChEBI" id="CHEBI:29959"/>
        <dbReference type="ChEBI" id="CHEBI:33019"/>
        <dbReference type="ChEBI" id="CHEBI:57502"/>
        <dbReference type="ChEBI" id="CHEBI:58017"/>
        <dbReference type="EC" id="2.4.2.19"/>
    </reaction>
</comment>
<evidence type="ECO:0000256" key="12">
    <source>
        <dbReference type="PIRNR" id="PIRNR006250"/>
    </source>
</evidence>
<dbReference type="PANTHER" id="PTHR32179">
    <property type="entry name" value="NICOTINATE-NUCLEOTIDE PYROPHOSPHORYLASE [CARBOXYLATING]"/>
    <property type="match status" value="1"/>
</dbReference>
<protein>
    <recommendedName>
        <fullName evidence="11">Probable nicotinate-nucleotide pyrophosphorylase [carboxylating]</fullName>
        <ecNumber evidence="5">2.4.2.19</ecNumber>
    </recommendedName>
    <alternativeName>
        <fullName evidence="9">Quinolinate phosphoribosyltransferase [decarboxylating]</fullName>
    </alternativeName>
</protein>
<evidence type="ECO:0000256" key="7">
    <source>
        <dbReference type="ARBA" id="ARBA00022676"/>
    </source>
</evidence>
<evidence type="ECO:0000256" key="6">
    <source>
        <dbReference type="ARBA" id="ARBA00022642"/>
    </source>
</evidence>
<dbReference type="FunFam" id="3.20.20.70:FF:000030">
    <property type="entry name" value="Nicotinate-nucleotide pyrophosphorylase, carboxylating"/>
    <property type="match status" value="1"/>
</dbReference>
<proteinExistence type="inferred from homology"/>
<evidence type="ECO:0000256" key="3">
    <source>
        <dbReference type="ARBA" id="ARBA00009400"/>
    </source>
</evidence>
<dbReference type="FunFam" id="3.90.1170.20:FF:000001">
    <property type="entry name" value="Nicotinate-nucleotide diphosphorylase (Carboxylating)"/>
    <property type="match status" value="1"/>
</dbReference>
<dbReference type="SUPFAM" id="SSF54675">
    <property type="entry name" value="Nicotinate/Quinolinate PRTase N-terminal domain-like"/>
    <property type="match status" value="1"/>
</dbReference>
<dbReference type="GO" id="GO:0004514">
    <property type="term" value="F:nicotinate-nucleotide diphosphorylase (carboxylating) activity"/>
    <property type="evidence" value="ECO:0007669"/>
    <property type="project" value="UniProtKB-EC"/>
</dbReference>
<accession>A0A1Y6BCA7</accession>
<dbReference type="EMBL" id="FWZT01000002">
    <property type="protein sequence ID" value="SME97431.1"/>
    <property type="molecule type" value="Genomic_DNA"/>
</dbReference>
<dbReference type="GO" id="GO:0005737">
    <property type="term" value="C:cytoplasm"/>
    <property type="evidence" value="ECO:0007669"/>
    <property type="project" value="TreeGrafter"/>
</dbReference>
<dbReference type="InterPro" id="IPR004393">
    <property type="entry name" value="NadC"/>
</dbReference>
<evidence type="ECO:0000313" key="16">
    <source>
        <dbReference type="Proteomes" id="UP000192907"/>
    </source>
</evidence>
<evidence type="ECO:0000259" key="13">
    <source>
        <dbReference type="Pfam" id="PF01729"/>
    </source>
</evidence>
<dbReference type="Gene3D" id="3.90.1170.20">
    <property type="entry name" value="Quinolinate phosphoribosyl transferase, N-terminal domain"/>
    <property type="match status" value="1"/>
</dbReference>
<evidence type="ECO:0000256" key="8">
    <source>
        <dbReference type="ARBA" id="ARBA00022679"/>
    </source>
</evidence>
<evidence type="ECO:0000256" key="5">
    <source>
        <dbReference type="ARBA" id="ARBA00011944"/>
    </source>
</evidence>
<dbReference type="RefSeq" id="WP_132315054.1">
    <property type="nucleotide sequence ID" value="NZ_FWZT01000002.1"/>
</dbReference>
<dbReference type="InterPro" id="IPR002638">
    <property type="entry name" value="Quinolinate_PRibosylTrfase_C"/>
</dbReference>
<evidence type="ECO:0000313" key="15">
    <source>
        <dbReference type="EMBL" id="SME97431.1"/>
    </source>
</evidence>
<dbReference type="Gene3D" id="3.20.20.70">
    <property type="entry name" value="Aldolase class I"/>
    <property type="match status" value="1"/>
</dbReference>
<evidence type="ECO:0000256" key="1">
    <source>
        <dbReference type="ARBA" id="ARBA00003237"/>
    </source>
</evidence>
<evidence type="ECO:0000256" key="11">
    <source>
        <dbReference type="ARBA" id="ARBA00069173"/>
    </source>
</evidence>
<organism evidence="15 16">
    <name type="scientific">Pseudobacteriovorax antillogorgiicola</name>
    <dbReference type="NCBI Taxonomy" id="1513793"/>
    <lineage>
        <taxon>Bacteria</taxon>
        <taxon>Pseudomonadati</taxon>
        <taxon>Bdellovibrionota</taxon>
        <taxon>Oligoflexia</taxon>
        <taxon>Oligoflexales</taxon>
        <taxon>Pseudobacteriovoracaceae</taxon>
        <taxon>Pseudobacteriovorax</taxon>
    </lineage>
</organism>
<dbReference type="UniPathway" id="UPA00253">
    <property type="reaction ID" value="UER00331"/>
</dbReference>
<dbReference type="InterPro" id="IPR022412">
    <property type="entry name" value="Quinolinate_PRibosylTrfase_N"/>
</dbReference>
<comment type="function">
    <text evidence="1">Involved in the catabolism of quinolinic acid (QA).</text>
</comment>
<dbReference type="STRING" id="1513793.SAMN06296036_102362"/>
<evidence type="ECO:0000256" key="2">
    <source>
        <dbReference type="ARBA" id="ARBA00004893"/>
    </source>
</evidence>
<comment type="pathway">
    <text evidence="2">Cofactor biosynthesis; NAD(+) biosynthesis; nicotinate D-ribonucleotide from quinolinate: step 1/1.</text>
</comment>
<gene>
    <name evidence="15" type="ORF">SAMN06296036_102362</name>
</gene>
<evidence type="ECO:0000259" key="14">
    <source>
        <dbReference type="Pfam" id="PF02749"/>
    </source>
</evidence>
<dbReference type="AlphaFoldDB" id="A0A1Y6BCA7"/>
<dbReference type="EC" id="2.4.2.19" evidence="5"/>
<evidence type="ECO:0000256" key="10">
    <source>
        <dbReference type="ARBA" id="ARBA00047445"/>
    </source>
</evidence>
<feature type="domain" description="Quinolinate phosphoribosyl transferase N-terminal" evidence="14">
    <location>
        <begin position="25"/>
        <end position="110"/>
    </location>
</feature>
<dbReference type="InterPro" id="IPR027277">
    <property type="entry name" value="NadC/ModD"/>
</dbReference>
<dbReference type="CDD" id="cd01572">
    <property type="entry name" value="QPRTase"/>
    <property type="match status" value="1"/>
</dbReference>
<evidence type="ECO:0000256" key="9">
    <source>
        <dbReference type="ARBA" id="ARBA00033102"/>
    </source>
</evidence>
<dbReference type="GO" id="GO:0009435">
    <property type="term" value="P:NAD+ biosynthetic process"/>
    <property type="evidence" value="ECO:0007669"/>
    <property type="project" value="UniProtKB-UniPathway"/>
</dbReference>
<dbReference type="OrthoDB" id="9782546at2"/>
<keyword evidence="8 12" id="KW-0808">Transferase</keyword>
<dbReference type="SUPFAM" id="SSF51690">
    <property type="entry name" value="Nicotinate/Quinolinate PRTase C-terminal domain-like"/>
    <property type="match status" value="1"/>
</dbReference>
<comment type="similarity">
    <text evidence="3 12">Belongs to the NadC/ModD family.</text>
</comment>
<dbReference type="Proteomes" id="UP000192907">
    <property type="component" value="Unassembled WGS sequence"/>
</dbReference>
<keyword evidence="6" id="KW-0662">Pyridine nucleotide biosynthesis</keyword>
<keyword evidence="16" id="KW-1185">Reference proteome</keyword>
<dbReference type="PANTHER" id="PTHR32179:SF3">
    <property type="entry name" value="NICOTINATE-NUCLEOTIDE PYROPHOSPHORYLASE [CARBOXYLATING]"/>
    <property type="match status" value="1"/>
</dbReference>
<comment type="subunit">
    <text evidence="4">Hexamer formed by 3 homodimers.</text>
</comment>
<dbReference type="InterPro" id="IPR036068">
    <property type="entry name" value="Nicotinate_pribotase-like_C"/>
</dbReference>
<dbReference type="InterPro" id="IPR013785">
    <property type="entry name" value="Aldolase_TIM"/>
</dbReference>
<evidence type="ECO:0000256" key="4">
    <source>
        <dbReference type="ARBA" id="ARBA00011218"/>
    </source>
</evidence>
<reference evidence="16" key="1">
    <citation type="submission" date="2017-04" db="EMBL/GenBank/DDBJ databases">
        <authorList>
            <person name="Varghese N."/>
            <person name="Submissions S."/>
        </authorList>
    </citation>
    <scope>NUCLEOTIDE SEQUENCE [LARGE SCALE GENOMIC DNA]</scope>
    <source>
        <strain evidence="16">RKEM611</strain>
    </source>
</reference>
<dbReference type="Pfam" id="PF01729">
    <property type="entry name" value="QRPTase_C"/>
    <property type="match status" value="1"/>
</dbReference>
<dbReference type="NCBIfam" id="TIGR00078">
    <property type="entry name" value="nadC"/>
    <property type="match status" value="1"/>
</dbReference>
<dbReference type="Pfam" id="PF02749">
    <property type="entry name" value="QRPTase_N"/>
    <property type="match status" value="1"/>
</dbReference>
<feature type="domain" description="Quinolinate phosphoribosyl transferase C-terminal" evidence="13">
    <location>
        <begin position="112"/>
        <end position="276"/>
    </location>
</feature>
<dbReference type="InterPro" id="IPR037128">
    <property type="entry name" value="Quinolinate_PRibosylTase_N_sf"/>
</dbReference>
<sequence>MHELHAIQLDPIISRALEEDWGYGDWTTDICVGSDKFSSAKIIAKEECIACGMDVARAVFLKVDPSLDVQIKVENGQALSNRQTMMEISGRARSILKGERVALNLMGRMCGIASITREFVSQLEGTRTQLLDTRKTTPGLRILEKFATVVGGARNHRFGLCDGVIVKENHIRAAGGIKAAVSSLLESLPPTIKVEVETTNQDEVQEAIEAGADIIMLDNMSPEAMKQAVAFVNGRALLEASGNVRISNIKEVASTGVDFVSTSAIIHSARWSDLSLLFDLQ</sequence>
<dbReference type="GO" id="GO:0034213">
    <property type="term" value="P:quinolinate catabolic process"/>
    <property type="evidence" value="ECO:0007669"/>
    <property type="project" value="TreeGrafter"/>
</dbReference>
<dbReference type="PIRSF" id="PIRSF006250">
    <property type="entry name" value="NadC_ModD"/>
    <property type="match status" value="1"/>
</dbReference>
<name>A0A1Y6BCA7_9BACT</name>